<dbReference type="Gene3D" id="1.20.120.350">
    <property type="entry name" value="Voltage-gated potassium channels. Chain C"/>
    <property type="match status" value="1"/>
</dbReference>
<reference evidence="7 8" key="1">
    <citation type="submission" date="2020-04" db="EMBL/GenBank/DDBJ databases">
        <title>Genome sequence for Sphingorhabdus sp. strain M1.</title>
        <authorList>
            <person name="Park S.-J."/>
        </authorList>
    </citation>
    <scope>NUCLEOTIDE SEQUENCE [LARGE SCALE GENOMIC DNA]</scope>
    <source>
        <strain evidence="7 8">JK6</strain>
    </source>
</reference>
<dbReference type="KEGG" id="phao:HF685_12295"/>
<dbReference type="InterPro" id="IPR043203">
    <property type="entry name" value="VGCC_Ca_Na"/>
</dbReference>
<dbReference type="EMBL" id="CP051217">
    <property type="protein sequence ID" value="QJB70828.1"/>
    <property type="molecule type" value="Genomic_DNA"/>
</dbReference>
<keyword evidence="4 5" id="KW-0472">Membrane</keyword>
<evidence type="ECO:0000256" key="3">
    <source>
        <dbReference type="ARBA" id="ARBA00022989"/>
    </source>
</evidence>
<dbReference type="Proteomes" id="UP000501600">
    <property type="component" value="Chromosome"/>
</dbReference>
<comment type="subcellular location">
    <subcellularLocation>
        <location evidence="1">Membrane</location>
        <topology evidence="1">Multi-pass membrane protein</topology>
    </subcellularLocation>
</comment>
<dbReference type="InterPro" id="IPR005821">
    <property type="entry name" value="Ion_trans_dom"/>
</dbReference>
<feature type="transmembrane region" description="Helical" evidence="5">
    <location>
        <begin position="190"/>
        <end position="217"/>
    </location>
</feature>
<keyword evidence="8" id="KW-1185">Reference proteome</keyword>
<accession>A0A6H2DRI7</accession>
<evidence type="ECO:0000313" key="8">
    <source>
        <dbReference type="Proteomes" id="UP000501600"/>
    </source>
</evidence>
<evidence type="ECO:0000259" key="6">
    <source>
        <dbReference type="Pfam" id="PF00520"/>
    </source>
</evidence>
<evidence type="ECO:0000313" key="7">
    <source>
        <dbReference type="EMBL" id="QJB70828.1"/>
    </source>
</evidence>
<feature type="transmembrane region" description="Helical" evidence="5">
    <location>
        <begin position="121"/>
        <end position="146"/>
    </location>
</feature>
<keyword evidence="3 5" id="KW-1133">Transmembrane helix</keyword>
<dbReference type="GO" id="GO:0005248">
    <property type="term" value="F:voltage-gated sodium channel activity"/>
    <property type="evidence" value="ECO:0007669"/>
    <property type="project" value="TreeGrafter"/>
</dbReference>
<dbReference type="Gene3D" id="1.10.287.70">
    <property type="match status" value="1"/>
</dbReference>
<evidence type="ECO:0000256" key="1">
    <source>
        <dbReference type="ARBA" id="ARBA00004141"/>
    </source>
</evidence>
<organism evidence="7 8">
    <name type="scientific">Parasphingorhabdus halotolerans</name>
    <dbReference type="NCBI Taxonomy" id="2725558"/>
    <lineage>
        <taxon>Bacteria</taxon>
        <taxon>Pseudomonadati</taxon>
        <taxon>Pseudomonadota</taxon>
        <taxon>Alphaproteobacteria</taxon>
        <taxon>Sphingomonadales</taxon>
        <taxon>Sphingomonadaceae</taxon>
        <taxon>Parasphingorhabdus</taxon>
    </lineage>
</organism>
<dbReference type="PANTHER" id="PTHR10037:SF62">
    <property type="entry name" value="SODIUM CHANNEL PROTEIN 60E"/>
    <property type="match status" value="1"/>
</dbReference>
<feature type="transmembrane region" description="Helical" evidence="5">
    <location>
        <begin position="77"/>
        <end position="100"/>
    </location>
</feature>
<keyword evidence="2 5" id="KW-0812">Transmembrane</keyword>
<dbReference type="GO" id="GO:0001518">
    <property type="term" value="C:voltage-gated sodium channel complex"/>
    <property type="evidence" value="ECO:0007669"/>
    <property type="project" value="TreeGrafter"/>
</dbReference>
<feature type="transmembrane region" description="Helical" evidence="5">
    <location>
        <begin position="12"/>
        <end position="31"/>
    </location>
</feature>
<name>A0A6H2DRI7_9SPHN</name>
<feature type="transmembrane region" description="Helical" evidence="5">
    <location>
        <begin position="158"/>
        <end position="178"/>
    </location>
</feature>
<dbReference type="Pfam" id="PF00520">
    <property type="entry name" value="Ion_trans"/>
    <property type="match status" value="1"/>
</dbReference>
<evidence type="ECO:0000256" key="4">
    <source>
        <dbReference type="ARBA" id="ARBA00023136"/>
    </source>
</evidence>
<dbReference type="InterPro" id="IPR027359">
    <property type="entry name" value="Volt_channel_dom_sf"/>
</dbReference>
<dbReference type="SUPFAM" id="SSF81324">
    <property type="entry name" value="Voltage-gated potassium channels"/>
    <property type="match status" value="1"/>
</dbReference>
<proteinExistence type="predicted"/>
<dbReference type="AlphaFoldDB" id="A0A6H2DRI7"/>
<dbReference type="PANTHER" id="PTHR10037">
    <property type="entry name" value="VOLTAGE-GATED CATION CHANNEL CALCIUM AND SODIUM"/>
    <property type="match status" value="1"/>
</dbReference>
<sequence>MEKIRALIESSRFQNAIMVVIVLNAIIIGMETSPGLMARYGEILVALDRIAIVIFIVEIALKLIVYRLSFFKNGWNIFDFVIVGAALLPTGGSLSVLRALRILRALRLISAMPKMRKVVQGLFAAIPSMGTVIVLLGLVFYIAAVMATKMFGSEFPQWFGTIGASLYSLFQIMTLESWSMGIVRPIMEVYSWAWVFFVPFVLVTSFVVLNLFIAIIVNAMHEETDEEQAAQRDEILHEIRGLRREVADMREGQVERK</sequence>
<feature type="transmembrane region" description="Helical" evidence="5">
    <location>
        <begin position="43"/>
        <end position="65"/>
    </location>
</feature>
<evidence type="ECO:0000256" key="5">
    <source>
        <dbReference type="SAM" id="Phobius"/>
    </source>
</evidence>
<feature type="domain" description="Ion transport" evidence="6">
    <location>
        <begin position="12"/>
        <end position="227"/>
    </location>
</feature>
<evidence type="ECO:0000256" key="2">
    <source>
        <dbReference type="ARBA" id="ARBA00022692"/>
    </source>
</evidence>
<protein>
    <submittedName>
        <fullName evidence="7">Ion transporter</fullName>
    </submittedName>
</protein>
<gene>
    <name evidence="7" type="ORF">HF685_12295</name>
</gene>